<dbReference type="EMBL" id="CM056743">
    <property type="protein sequence ID" value="KAJ8674291.1"/>
    <property type="molecule type" value="Genomic_DNA"/>
</dbReference>
<sequence length="1101" mass="125950">MNDTRNKKDKNQHIQVFVRVRPINGAERASKSPVVVDVQSNKEIVVRERPQDKLTKKFTFDRVFGPSSKQIDVYQAVVNPLLEEVLAGYNCTVFAYGQTGTGKTFTMEGMCHDPAVHWQADTPAGIIPRALSHLFDELRILGNQEYTVRVSFLELYNEELFDLLSPSDDASKIRIYEDANRKGAIIIHGLEEVTVHNKNEVYKILEKGSEKRQTAATLMNAQSSRSHTVFSITVHIKENTVDGEELLKTGKLNLVDLAGSENVGRSGAVDRRAREAGNINQSLLTLGRVITALVERAPHIPYRESKLTRLLQESLGGRTKTSIIATISPACINIEESLSTLDYAHRAKNITNRPEINQKLSKKALLKEYTEEIERLRRDLLATRERNGVYLAQENYNEMQNLIEIQTKEIEEKINHIKALEETMSNKEKLFNDLKLEFESTNNALCMTQEKLECTKNVLKTTKSKLSETTYDRDLQKHLVEKHKTTEMNLTNQAQTLKTVSDLATSDVHKLHEKIGRKKKVEDENETVSQQFRQDMSNCFQYIDETVEIRTQELVNFYSSLEDQIKSIKDRHSKQIDATINHISKDLVNQEETNSGNLIEAVDHFHNEYNSWVRARMEETSNMNQEERQALQKILDQVSLKHRQFFECNVKTSENLKLLCDETSSKLMSLTDTAKKFFNDFCESLLVDRNTLTQQMENIKKSVENTTKNHAQNMQDDECISELFTDFQKQLDEMRKKYDGYRAKKKHQDAIISSELSGIRTISDKITEDVSEKYAKNVQNEKVIEDFINEHAFIIKDEVSSTLEQNWKRAHEANLDSNNTFKGLETDLNARKSALRSFNNNFQATATKLQTATGKEKEGIHTIVQGLHKIVTEASIVHTQLSEEQRTHMQDSCSDLHRKLDASSKESLAHKEKLTSQLQSMHEKVEKFVEEGLQRDKPTGDTPVRRDFVYPRHLVATSPYERIIQKFRETRKNAESSEDEADNTMTELMSPNLIDRESNGLSTPIRTKNNNVKSSTPYSESKSRLPVINSNYSLIKSASTSDLPLSTKPQLDSTALSESEILKEQDNKENGRDFVKPDKSRIKRLSKAKHSKKILSSHNNS</sequence>
<name>A0ACC2NUK5_9HYME</name>
<reference evidence="1" key="1">
    <citation type="submission" date="2023-04" db="EMBL/GenBank/DDBJ databases">
        <title>A chromosome-level genome assembly of the parasitoid wasp Eretmocerus hayati.</title>
        <authorList>
            <person name="Zhong Y."/>
            <person name="Liu S."/>
            <person name="Liu Y."/>
        </authorList>
    </citation>
    <scope>NUCLEOTIDE SEQUENCE</scope>
    <source>
        <strain evidence="1">ZJU_SS_LIU_2023</strain>
    </source>
</reference>
<organism evidence="1 2">
    <name type="scientific">Eretmocerus hayati</name>
    <dbReference type="NCBI Taxonomy" id="131215"/>
    <lineage>
        <taxon>Eukaryota</taxon>
        <taxon>Metazoa</taxon>
        <taxon>Ecdysozoa</taxon>
        <taxon>Arthropoda</taxon>
        <taxon>Hexapoda</taxon>
        <taxon>Insecta</taxon>
        <taxon>Pterygota</taxon>
        <taxon>Neoptera</taxon>
        <taxon>Endopterygota</taxon>
        <taxon>Hymenoptera</taxon>
        <taxon>Apocrita</taxon>
        <taxon>Proctotrupomorpha</taxon>
        <taxon>Chalcidoidea</taxon>
        <taxon>Aphelinidae</taxon>
        <taxon>Aphelininae</taxon>
        <taxon>Eretmocerus</taxon>
    </lineage>
</organism>
<accession>A0ACC2NUK5</accession>
<gene>
    <name evidence="1" type="ORF">QAD02_005553</name>
</gene>
<evidence type="ECO:0000313" key="2">
    <source>
        <dbReference type="Proteomes" id="UP001239111"/>
    </source>
</evidence>
<comment type="caution">
    <text evidence="1">The sequence shown here is derived from an EMBL/GenBank/DDBJ whole genome shotgun (WGS) entry which is preliminary data.</text>
</comment>
<evidence type="ECO:0000313" key="1">
    <source>
        <dbReference type="EMBL" id="KAJ8674291.1"/>
    </source>
</evidence>
<dbReference type="Proteomes" id="UP001239111">
    <property type="component" value="Chromosome 3"/>
</dbReference>
<keyword evidence="2" id="KW-1185">Reference proteome</keyword>
<proteinExistence type="predicted"/>
<protein>
    <submittedName>
        <fullName evidence="1">Uncharacterized protein</fullName>
    </submittedName>
</protein>